<dbReference type="PROSITE" id="PS50088">
    <property type="entry name" value="ANK_REPEAT"/>
    <property type="match status" value="2"/>
</dbReference>
<dbReference type="Proteomes" id="UP001432146">
    <property type="component" value="Unassembled WGS sequence"/>
</dbReference>
<dbReference type="EMBL" id="JAWNGG020000302">
    <property type="protein sequence ID" value="KAK9294742.1"/>
    <property type="molecule type" value="Genomic_DNA"/>
</dbReference>
<feature type="repeat" description="ANK" evidence="3">
    <location>
        <begin position="247"/>
        <end position="279"/>
    </location>
</feature>
<dbReference type="SMART" id="SM00248">
    <property type="entry name" value="ANK"/>
    <property type="match status" value="3"/>
</dbReference>
<sequence>MMSLDSGIETNNNSLDYSIVQNRNLITEETNNVSSNSASAITTNTEQNETKEVKPDLLHNKFNSDLPVFVSNDDIPNSIPTSSSPCNDVPPVSSKSPVFQPYKYKPPVFQPYKYEPPVWKSSKSVSLSCEPFSREPPMVECYEPLSSKPLILNEHVNKIKVINKPHRHQHLVSVFDVYSRLIEHRMRMAAATNNTIMMRDLLNSGVSPNCCDVQGRTPLHLASCRGYTEMVRLLLQHGADPNIRDSVGNTPLHLAAVTSKISVVTLLLNAGTNPLCLDQYGYNPLHLAQTKLKLLQNCKGEDMAKIKEEVQNIVSMLLAYLQKHKDTHNRMETLTNLCSRLSLSNVSDQVQDDVKDLLANLDALAITQ</sequence>
<dbReference type="InterPro" id="IPR002110">
    <property type="entry name" value="Ankyrin_rpt"/>
</dbReference>
<dbReference type="PANTHER" id="PTHR24171:SF9">
    <property type="entry name" value="ANKYRIN REPEAT DOMAIN-CONTAINING PROTEIN 39"/>
    <property type="match status" value="1"/>
</dbReference>
<dbReference type="PANTHER" id="PTHR24171">
    <property type="entry name" value="ANKYRIN REPEAT DOMAIN-CONTAINING PROTEIN 39-RELATED"/>
    <property type="match status" value="1"/>
</dbReference>
<organism evidence="4 5">
    <name type="scientific">Tetragonisca angustula</name>
    <dbReference type="NCBI Taxonomy" id="166442"/>
    <lineage>
        <taxon>Eukaryota</taxon>
        <taxon>Metazoa</taxon>
        <taxon>Ecdysozoa</taxon>
        <taxon>Arthropoda</taxon>
        <taxon>Hexapoda</taxon>
        <taxon>Insecta</taxon>
        <taxon>Pterygota</taxon>
        <taxon>Neoptera</taxon>
        <taxon>Endopterygota</taxon>
        <taxon>Hymenoptera</taxon>
        <taxon>Apocrita</taxon>
        <taxon>Aculeata</taxon>
        <taxon>Apoidea</taxon>
        <taxon>Anthophila</taxon>
        <taxon>Apidae</taxon>
        <taxon>Tetragonisca</taxon>
    </lineage>
</organism>
<gene>
    <name evidence="4" type="ORF">QLX08_010729</name>
</gene>
<name>A0AAW0ZB55_9HYME</name>
<dbReference type="AlphaFoldDB" id="A0AAW0ZB55"/>
<evidence type="ECO:0000256" key="1">
    <source>
        <dbReference type="ARBA" id="ARBA00022737"/>
    </source>
</evidence>
<evidence type="ECO:0000256" key="2">
    <source>
        <dbReference type="ARBA" id="ARBA00023043"/>
    </source>
</evidence>
<dbReference type="Gene3D" id="1.25.40.20">
    <property type="entry name" value="Ankyrin repeat-containing domain"/>
    <property type="match status" value="2"/>
</dbReference>
<reference evidence="4 5" key="1">
    <citation type="submission" date="2024-05" db="EMBL/GenBank/DDBJ databases">
        <title>The nuclear and mitochondrial genome assemblies of Tetragonisca angustula (Apidae: Meliponini), a tiny yet remarkable pollinator in the Neotropics.</title>
        <authorList>
            <person name="Ferrari R."/>
            <person name="Ricardo P.C."/>
            <person name="Dias F.C."/>
            <person name="Araujo N.S."/>
            <person name="Soares D.O."/>
            <person name="Zhou Q.-S."/>
            <person name="Zhu C.-D."/>
            <person name="Coutinho L."/>
            <person name="Airas M.C."/>
            <person name="Batista T.M."/>
        </authorList>
    </citation>
    <scope>NUCLEOTIDE SEQUENCE [LARGE SCALE GENOMIC DNA]</scope>
    <source>
        <strain evidence="4">ASF017062</strain>
        <tissue evidence="4">Abdomen</tissue>
    </source>
</reference>
<evidence type="ECO:0000256" key="3">
    <source>
        <dbReference type="PROSITE-ProRule" id="PRU00023"/>
    </source>
</evidence>
<keyword evidence="1" id="KW-0677">Repeat</keyword>
<evidence type="ECO:0000313" key="4">
    <source>
        <dbReference type="EMBL" id="KAK9294742.1"/>
    </source>
</evidence>
<keyword evidence="2 3" id="KW-0040">ANK repeat</keyword>
<protein>
    <recommendedName>
        <fullName evidence="6">Ankyrin repeat domain-containing protein 54</fullName>
    </recommendedName>
</protein>
<dbReference type="Pfam" id="PF12796">
    <property type="entry name" value="Ank_2"/>
    <property type="match status" value="1"/>
</dbReference>
<dbReference type="SUPFAM" id="SSF48403">
    <property type="entry name" value="Ankyrin repeat"/>
    <property type="match status" value="1"/>
</dbReference>
<keyword evidence="5" id="KW-1185">Reference proteome</keyword>
<evidence type="ECO:0000313" key="5">
    <source>
        <dbReference type="Proteomes" id="UP001432146"/>
    </source>
</evidence>
<feature type="repeat" description="ANK" evidence="3">
    <location>
        <begin position="214"/>
        <end position="246"/>
    </location>
</feature>
<comment type="caution">
    <text evidence="4">The sequence shown here is derived from an EMBL/GenBank/DDBJ whole genome shotgun (WGS) entry which is preliminary data.</text>
</comment>
<accession>A0AAW0ZB55</accession>
<dbReference type="PROSITE" id="PS50297">
    <property type="entry name" value="ANK_REP_REGION"/>
    <property type="match status" value="2"/>
</dbReference>
<dbReference type="InterPro" id="IPR036770">
    <property type="entry name" value="Ankyrin_rpt-contain_sf"/>
</dbReference>
<proteinExistence type="predicted"/>
<evidence type="ECO:0008006" key="6">
    <source>
        <dbReference type="Google" id="ProtNLM"/>
    </source>
</evidence>